<dbReference type="EMBL" id="CAADFQ010000002">
    <property type="protein sequence ID" value="VFK27266.1"/>
    <property type="molecule type" value="Genomic_DNA"/>
</dbReference>
<sequence length="90" mass="10483">MKQQMLFHYPGCWNPLHDRLYGRSKGKHEALRTPKLALRHPKLYPKTFTRLFSASGIKISPNMTTSIWPRMEDWNFYPSISSFSPTDAIG</sequence>
<evidence type="ECO:0000313" key="3">
    <source>
        <dbReference type="EMBL" id="VFK75116.1"/>
    </source>
</evidence>
<gene>
    <name evidence="1" type="ORF">BECKMB1821G_GA0114241_101653</name>
    <name evidence="3" type="ORF">BECKMB1821H_GA0114242_101553</name>
    <name evidence="2" type="ORF">BECKMB1821I_GA0114274_1002104</name>
</gene>
<organism evidence="3">
    <name type="scientific">Candidatus Kentrum sp. MB</name>
    <dbReference type="NCBI Taxonomy" id="2138164"/>
    <lineage>
        <taxon>Bacteria</taxon>
        <taxon>Pseudomonadati</taxon>
        <taxon>Pseudomonadota</taxon>
        <taxon>Gammaproteobacteria</taxon>
        <taxon>Candidatus Kentrum</taxon>
    </lineage>
</organism>
<accession>A0A451BA09</accession>
<evidence type="ECO:0000313" key="2">
    <source>
        <dbReference type="EMBL" id="VFK27266.1"/>
    </source>
</evidence>
<reference evidence="3" key="1">
    <citation type="submission" date="2019-02" db="EMBL/GenBank/DDBJ databases">
        <authorList>
            <person name="Gruber-Vodicka R. H."/>
            <person name="Seah K. B. B."/>
        </authorList>
    </citation>
    <scope>NUCLEOTIDE SEQUENCE</scope>
    <source>
        <strain evidence="1">BECK_BZ197</strain>
        <strain evidence="3">BECK_BZ198</strain>
        <strain evidence="2">BECK_BZ199</strain>
    </source>
</reference>
<evidence type="ECO:0000313" key="1">
    <source>
        <dbReference type="EMBL" id="VFK25897.1"/>
    </source>
</evidence>
<protein>
    <submittedName>
        <fullName evidence="3">Uncharacterized protein</fullName>
    </submittedName>
</protein>
<dbReference type="AlphaFoldDB" id="A0A451BA09"/>
<dbReference type="EMBL" id="CAADFO010000016">
    <property type="protein sequence ID" value="VFK25897.1"/>
    <property type="molecule type" value="Genomic_DNA"/>
</dbReference>
<proteinExistence type="predicted"/>
<name>A0A451BA09_9GAMM</name>
<dbReference type="EMBL" id="CAADGH010000015">
    <property type="protein sequence ID" value="VFK75116.1"/>
    <property type="molecule type" value="Genomic_DNA"/>
</dbReference>